<evidence type="ECO:0000313" key="4">
    <source>
        <dbReference type="EMBL" id="SFL93107.1"/>
    </source>
</evidence>
<organism evidence="5 8">
    <name type="scientific">Halopseudomonas bauzanensis</name>
    <dbReference type="NCBI Taxonomy" id="653930"/>
    <lineage>
        <taxon>Bacteria</taxon>
        <taxon>Pseudomonadati</taxon>
        <taxon>Pseudomonadota</taxon>
        <taxon>Gammaproteobacteria</taxon>
        <taxon>Pseudomonadales</taxon>
        <taxon>Pseudomonadaceae</taxon>
        <taxon>Halopseudomonas</taxon>
    </lineage>
</organism>
<dbReference type="EMBL" id="FOGN01000002">
    <property type="protein sequence ID" value="SER87745.1"/>
    <property type="molecule type" value="Genomic_DNA"/>
</dbReference>
<reference evidence="5 8" key="2">
    <citation type="submission" date="2019-04" db="EMBL/GenBank/DDBJ databases">
        <title>Crypto-aerobic microbial life in anoxic (sulfidic) marine sediments.</title>
        <authorList>
            <person name="Bhattacharya S."/>
            <person name="Roy C."/>
            <person name="Mondal N."/>
            <person name="Sarkar J."/>
            <person name="Mandal S."/>
            <person name="Rameez M.J."/>
            <person name="Ghosh W."/>
        </authorList>
    </citation>
    <scope>NUCLEOTIDE SEQUENCE [LARGE SCALE GENOMIC DNA]</scope>
    <source>
        <strain evidence="5 8">SBBB</strain>
    </source>
</reference>
<evidence type="ECO:0000313" key="5">
    <source>
        <dbReference type="EMBL" id="TKA92818.1"/>
    </source>
</evidence>
<evidence type="ECO:0000313" key="7">
    <source>
        <dbReference type="Proteomes" id="UP000186904"/>
    </source>
</evidence>
<evidence type="ECO:0000256" key="1">
    <source>
        <dbReference type="SAM" id="SignalP"/>
    </source>
</evidence>
<protein>
    <submittedName>
        <fullName evidence="5">LysM peptidoglycan-binding domain-containing protein</fullName>
    </submittedName>
    <submittedName>
        <fullName evidence="3">Nucleoid-associated protein YgaU, contains BON and LysM domains</fullName>
    </submittedName>
</protein>
<feature type="domain" description="LysM" evidence="2">
    <location>
        <begin position="30"/>
        <end position="78"/>
    </location>
</feature>
<reference evidence="6 7" key="1">
    <citation type="submission" date="2016-10" db="EMBL/GenBank/DDBJ databases">
        <authorList>
            <person name="de Groot N.N."/>
        </authorList>
    </citation>
    <scope>NUCLEOTIDE SEQUENCE [LARGE SCALE GENOMIC DNA]</scope>
    <source>
        <strain evidence="4 6">CGMCC 1.9095</strain>
        <strain evidence="3 7">DSM 22558</strain>
    </source>
</reference>
<evidence type="ECO:0000313" key="6">
    <source>
        <dbReference type="Proteomes" id="UP000186599"/>
    </source>
</evidence>
<dbReference type="CDD" id="cd00118">
    <property type="entry name" value="LysM"/>
    <property type="match status" value="1"/>
</dbReference>
<dbReference type="InterPro" id="IPR036779">
    <property type="entry name" value="LysM_dom_sf"/>
</dbReference>
<dbReference type="Gene3D" id="3.10.350.10">
    <property type="entry name" value="LysM domain"/>
    <property type="match status" value="1"/>
</dbReference>
<evidence type="ECO:0000313" key="3">
    <source>
        <dbReference type="EMBL" id="SER87745.1"/>
    </source>
</evidence>
<keyword evidence="6" id="KW-1185">Reference proteome</keyword>
<dbReference type="Pfam" id="PF01476">
    <property type="entry name" value="LysM"/>
    <property type="match status" value="1"/>
</dbReference>
<dbReference type="Proteomes" id="UP000186904">
    <property type="component" value="Unassembled WGS sequence"/>
</dbReference>
<dbReference type="SUPFAM" id="SSF54106">
    <property type="entry name" value="LysM domain"/>
    <property type="match status" value="1"/>
</dbReference>
<dbReference type="EMBL" id="SWAV01000001">
    <property type="protein sequence ID" value="TKA92818.1"/>
    <property type="molecule type" value="Genomic_DNA"/>
</dbReference>
<evidence type="ECO:0000259" key="2">
    <source>
        <dbReference type="PROSITE" id="PS51782"/>
    </source>
</evidence>
<dbReference type="STRING" id="653930.SAMN05216589_1664"/>
<dbReference type="PROSITE" id="PS51782">
    <property type="entry name" value="LYSM"/>
    <property type="match status" value="1"/>
</dbReference>
<dbReference type="AlphaFoldDB" id="A0A031MBV2"/>
<feature type="chain" id="PRO_5010401325" evidence="1">
    <location>
        <begin position="20"/>
        <end position="341"/>
    </location>
</feature>
<dbReference type="InterPro" id="IPR018392">
    <property type="entry name" value="LysM"/>
</dbReference>
<evidence type="ECO:0000313" key="8">
    <source>
        <dbReference type="Proteomes" id="UP000305198"/>
    </source>
</evidence>
<sequence length="341" mass="38002">MRKTLLGLLLLSMSILVQAQESVFRENHPERYQVVRGDTLWDIAGRFLNLPWKWPEIWHANPQINNPHLIYPGDIISLVYIDGQPRLMVDRGQGGTIKLSPTVRSSAVAEAIPTIPLEAINAFLNAGRIMDDAEQLEAAPYVIGGEAESVVAGAGNRVYARGDIDETIPAFGLYRRGKAYTDPQSGDFLGIHAQEIGNADVLATERDITTLMVTRSRQEVRIGDRLLETEERAVASTFFPSDPEDEIDGLILDVPNGVTQIGQYDVVILNKGARDNLQEGNVLAIYKTGEVVRDRVQNERVQLPDERAGLLMVFRVYDRMSYGIVLNAQRQLAIMDKIRNP</sequence>
<name>A0A031MBV2_9GAMM</name>
<feature type="signal peptide" evidence="1">
    <location>
        <begin position="1"/>
        <end position="19"/>
    </location>
</feature>
<dbReference type="OrthoDB" id="9765158at2"/>
<gene>
    <name evidence="5" type="ORF">FA869_01115</name>
    <name evidence="4" type="ORF">SAMN04487855_1649</name>
    <name evidence="3" type="ORF">SAMN05216589_1664</name>
</gene>
<keyword evidence="1" id="KW-0732">Signal</keyword>
<dbReference type="Proteomes" id="UP000305198">
    <property type="component" value="Unassembled WGS sequence"/>
</dbReference>
<proteinExistence type="predicted"/>
<dbReference type="PANTHER" id="PTHR34700">
    <property type="entry name" value="POTASSIUM BINDING PROTEIN KBP"/>
    <property type="match status" value="1"/>
</dbReference>
<accession>A0A031MBV2</accession>
<dbReference type="PANTHER" id="PTHR34700:SF4">
    <property type="entry name" value="PHAGE-LIKE ELEMENT PBSX PROTEIN XKDP"/>
    <property type="match status" value="1"/>
</dbReference>
<dbReference type="InterPro" id="IPR052196">
    <property type="entry name" value="Bact_Kbp"/>
</dbReference>
<dbReference type="Proteomes" id="UP000186599">
    <property type="component" value="Unassembled WGS sequence"/>
</dbReference>
<dbReference type="RefSeq" id="WP_036992081.1">
    <property type="nucleotide sequence ID" value="NZ_FOGN01000002.1"/>
</dbReference>
<dbReference type="EMBL" id="FOUA01000002">
    <property type="protein sequence ID" value="SFL93107.1"/>
    <property type="molecule type" value="Genomic_DNA"/>
</dbReference>